<evidence type="ECO:0000256" key="5">
    <source>
        <dbReference type="SAM" id="MobiDB-lite"/>
    </source>
</evidence>
<keyword evidence="9" id="KW-1185">Reference proteome</keyword>
<feature type="domain" description="Probable transposase IS891/IS1136/IS1341" evidence="6">
    <location>
        <begin position="187"/>
        <end position="310"/>
    </location>
</feature>
<reference evidence="8 9" key="1">
    <citation type="submission" date="2020-03" db="EMBL/GenBank/DDBJ databases">
        <title>Whole genome shotgun sequence of Phytohabitans rumicis NBRC 108638.</title>
        <authorList>
            <person name="Komaki H."/>
            <person name="Tamura T."/>
        </authorList>
    </citation>
    <scope>NUCLEOTIDE SEQUENCE [LARGE SCALE GENOMIC DNA]</scope>
    <source>
        <strain evidence="8 9">NBRC 108638</strain>
    </source>
</reference>
<dbReference type="Proteomes" id="UP000482960">
    <property type="component" value="Unassembled WGS sequence"/>
</dbReference>
<dbReference type="InterPro" id="IPR001959">
    <property type="entry name" value="Transposase"/>
</dbReference>
<dbReference type="AlphaFoldDB" id="A0A6V8LD24"/>
<organism evidence="8 9">
    <name type="scientific">Phytohabitans rumicis</name>
    <dbReference type="NCBI Taxonomy" id="1076125"/>
    <lineage>
        <taxon>Bacteria</taxon>
        <taxon>Bacillati</taxon>
        <taxon>Actinomycetota</taxon>
        <taxon>Actinomycetes</taxon>
        <taxon>Micromonosporales</taxon>
        <taxon>Micromonosporaceae</taxon>
    </lineage>
</organism>
<evidence type="ECO:0000313" key="8">
    <source>
        <dbReference type="EMBL" id="GFJ95123.1"/>
    </source>
</evidence>
<dbReference type="GO" id="GO:0006310">
    <property type="term" value="P:DNA recombination"/>
    <property type="evidence" value="ECO:0007669"/>
    <property type="project" value="UniProtKB-KW"/>
</dbReference>
<feature type="region of interest" description="Disordered" evidence="5">
    <location>
        <begin position="246"/>
        <end position="284"/>
    </location>
</feature>
<dbReference type="RefSeq" id="WP_281369102.1">
    <property type="nucleotide sequence ID" value="NZ_BAABJB010000022.1"/>
</dbReference>
<proteinExistence type="inferred from homology"/>
<comment type="caution">
    <text evidence="8">The sequence shown here is derived from an EMBL/GenBank/DDBJ whole genome shotgun (WGS) entry which is preliminary data.</text>
</comment>
<evidence type="ECO:0000259" key="6">
    <source>
        <dbReference type="Pfam" id="PF01385"/>
    </source>
</evidence>
<feature type="compositionally biased region" description="Basic residues" evidence="5">
    <location>
        <begin position="257"/>
        <end position="269"/>
    </location>
</feature>
<evidence type="ECO:0000256" key="4">
    <source>
        <dbReference type="ARBA" id="ARBA00023172"/>
    </source>
</evidence>
<reference evidence="8 9" key="2">
    <citation type="submission" date="2020-03" db="EMBL/GenBank/DDBJ databases">
        <authorList>
            <person name="Ichikawa N."/>
            <person name="Kimura A."/>
            <person name="Kitahashi Y."/>
            <person name="Uohara A."/>
        </authorList>
    </citation>
    <scope>NUCLEOTIDE SEQUENCE [LARGE SCALE GENOMIC DNA]</scope>
    <source>
        <strain evidence="8 9">NBRC 108638</strain>
    </source>
</reference>
<dbReference type="NCBIfam" id="NF040570">
    <property type="entry name" value="guided_TnpB"/>
    <property type="match status" value="1"/>
</dbReference>
<sequence length="477" mass="52436">MPRRRDPAAPAVVYRTARVGLRLTVGQRRRCFGLLRSAGDVWACVLELNAWRRQRRDKPLASYQELCRELAASGPGTFGELDSTGARSVLRRFSDAWFAAAKRRRDGDATARFPRRRRGLVPVRWYHGTFTLDPGGRRVRLPTARGGRPLWLRLARSLPYPAEQVRSVTLLAEGGRLFLDVTAEVPVTVYEPGCGPDPARIAGVDLGVIHPYAVAGPDGQALLVSGRAIRGEHRMHLADTKQRRRAVAGRAPTRGQRGSRRWRKYRRRSRAVEGRHGRRVRQAQHEAAKTVITWAVQQRVGTLHMGDPRGVLQLAAGRRHNLRLRQWQVGQLIRILVDKATLAGITVHLVDERGTSSTCPGCSRRIPKPSGRVLTCPHCALTGHRDLVAAASIATRTPGGGPTTPAGSSVVLPGVVTHRRAGRHLPGAGRSRRDPRRPPAPRAARGSVGQRWPAPPHSGGESLAHTGEDPQHPPETR</sequence>
<keyword evidence="4" id="KW-0233">DNA recombination</keyword>
<feature type="domain" description="Cas12f1-like TNB" evidence="7">
    <location>
        <begin position="330"/>
        <end position="393"/>
    </location>
</feature>
<feature type="compositionally biased region" description="Basic and acidic residues" evidence="5">
    <location>
        <begin position="466"/>
        <end position="477"/>
    </location>
</feature>
<evidence type="ECO:0000259" key="7">
    <source>
        <dbReference type="Pfam" id="PF07282"/>
    </source>
</evidence>
<gene>
    <name evidence="8" type="ORF">Prum_087650</name>
</gene>
<name>A0A6V8LD24_9ACTN</name>
<evidence type="ECO:0000256" key="3">
    <source>
        <dbReference type="ARBA" id="ARBA00023125"/>
    </source>
</evidence>
<feature type="region of interest" description="Disordered" evidence="5">
    <location>
        <begin position="419"/>
        <end position="477"/>
    </location>
</feature>
<dbReference type="Pfam" id="PF01385">
    <property type="entry name" value="OrfB_IS605"/>
    <property type="match status" value="1"/>
</dbReference>
<dbReference type="GO" id="GO:0003677">
    <property type="term" value="F:DNA binding"/>
    <property type="evidence" value="ECO:0007669"/>
    <property type="project" value="UniProtKB-KW"/>
</dbReference>
<dbReference type="GO" id="GO:0032196">
    <property type="term" value="P:transposition"/>
    <property type="evidence" value="ECO:0007669"/>
    <property type="project" value="UniProtKB-KW"/>
</dbReference>
<keyword evidence="2" id="KW-0815">Transposition</keyword>
<dbReference type="Pfam" id="PF07282">
    <property type="entry name" value="Cas12f1-like_TNB"/>
    <property type="match status" value="1"/>
</dbReference>
<accession>A0A6V8LD24</accession>
<dbReference type="InterPro" id="IPR010095">
    <property type="entry name" value="Cas12f1-like_TNB"/>
</dbReference>
<evidence type="ECO:0000256" key="2">
    <source>
        <dbReference type="ARBA" id="ARBA00022578"/>
    </source>
</evidence>
<comment type="similarity">
    <text evidence="1">In the C-terminal section; belongs to the transposase 35 family.</text>
</comment>
<protein>
    <submittedName>
        <fullName evidence="8">Transposase</fullName>
    </submittedName>
</protein>
<keyword evidence="3" id="KW-0238">DNA-binding</keyword>
<dbReference type="EMBL" id="BLPG01000001">
    <property type="protein sequence ID" value="GFJ95123.1"/>
    <property type="molecule type" value="Genomic_DNA"/>
</dbReference>
<evidence type="ECO:0000256" key="1">
    <source>
        <dbReference type="ARBA" id="ARBA00008761"/>
    </source>
</evidence>
<evidence type="ECO:0000313" key="9">
    <source>
        <dbReference type="Proteomes" id="UP000482960"/>
    </source>
</evidence>